<dbReference type="PANTHER" id="PTHR44591">
    <property type="entry name" value="STRESS RESPONSE REGULATOR PROTEIN 1"/>
    <property type="match status" value="1"/>
</dbReference>
<evidence type="ECO:0000313" key="4">
    <source>
        <dbReference type="EMBL" id="MBB5205722.1"/>
    </source>
</evidence>
<accession>A0A840S7Y4</accession>
<dbReference type="InterPro" id="IPR001789">
    <property type="entry name" value="Sig_transdc_resp-reg_receiver"/>
</dbReference>
<organism evidence="4 5">
    <name type="scientific">Inhella inkyongensis</name>
    <dbReference type="NCBI Taxonomy" id="392593"/>
    <lineage>
        <taxon>Bacteria</taxon>
        <taxon>Pseudomonadati</taxon>
        <taxon>Pseudomonadota</taxon>
        <taxon>Betaproteobacteria</taxon>
        <taxon>Burkholderiales</taxon>
        <taxon>Sphaerotilaceae</taxon>
        <taxon>Inhella</taxon>
    </lineage>
</organism>
<keyword evidence="5" id="KW-1185">Reference proteome</keyword>
<reference evidence="4 5" key="1">
    <citation type="submission" date="2020-08" db="EMBL/GenBank/DDBJ databases">
        <title>Genomic Encyclopedia of Type Strains, Phase IV (KMG-IV): sequencing the most valuable type-strain genomes for metagenomic binning, comparative biology and taxonomic classification.</title>
        <authorList>
            <person name="Goeker M."/>
        </authorList>
    </citation>
    <scope>NUCLEOTIDE SEQUENCE [LARGE SCALE GENOMIC DNA]</scope>
    <source>
        <strain evidence="4 5">DSM 23958</strain>
    </source>
</reference>
<keyword evidence="1 2" id="KW-0597">Phosphoprotein</keyword>
<evidence type="ECO:0000256" key="1">
    <source>
        <dbReference type="ARBA" id="ARBA00022553"/>
    </source>
</evidence>
<proteinExistence type="predicted"/>
<dbReference type="InterPro" id="IPR050595">
    <property type="entry name" value="Bact_response_regulator"/>
</dbReference>
<protein>
    <submittedName>
        <fullName evidence="4">CheY-like chemotaxis protein</fullName>
    </submittedName>
</protein>
<evidence type="ECO:0000313" key="5">
    <source>
        <dbReference type="Proteomes" id="UP000554837"/>
    </source>
</evidence>
<dbReference type="PANTHER" id="PTHR44591:SF3">
    <property type="entry name" value="RESPONSE REGULATORY DOMAIN-CONTAINING PROTEIN"/>
    <property type="match status" value="1"/>
</dbReference>
<dbReference type="Proteomes" id="UP000554837">
    <property type="component" value="Unassembled WGS sequence"/>
</dbReference>
<feature type="modified residue" description="4-aspartylphosphate" evidence="2">
    <location>
        <position position="53"/>
    </location>
</feature>
<dbReference type="EMBL" id="JACHHO010000005">
    <property type="protein sequence ID" value="MBB5205722.1"/>
    <property type="molecule type" value="Genomic_DNA"/>
</dbReference>
<feature type="domain" description="Response regulatory" evidence="3">
    <location>
        <begin position="4"/>
        <end position="121"/>
    </location>
</feature>
<evidence type="ECO:0000259" key="3">
    <source>
        <dbReference type="PROSITE" id="PS50110"/>
    </source>
</evidence>
<dbReference type="OrthoDB" id="8778114at2"/>
<dbReference type="GO" id="GO:0000160">
    <property type="term" value="P:phosphorelay signal transduction system"/>
    <property type="evidence" value="ECO:0007669"/>
    <property type="project" value="InterPro"/>
</dbReference>
<dbReference type="RefSeq" id="WP_138855240.1">
    <property type="nucleotide sequence ID" value="NZ_CP040709.1"/>
</dbReference>
<gene>
    <name evidence="4" type="ORF">HNQ51_003049</name>
</gene>
<sequence length="128" mass="13683">MKSKILIVDDQADIRRLIRFALEGGGHTLFEAANGALALQIAKAIKPDLVILDQVMPGGLDGLQVLQALKADAELSHALVLMLTGNAEERDKQAALSAGANYFLTKPFAPAKLGDLITIMLKARPPQQ</sequence>
<name>A0A840S7Y4_9BURK</name>
<dbReference type="Pfam" id="PF00072">
    <property type="entry name" value="Response_reg"/>
    <property type="match status" value="1"/>
</dbReference>
<dbReference type="AlphaFoldDB" id="A0A840S7Y4"/>
<dbReference type="SMART" id="SM00448">
    <property type="entry name" value="REC"/>
    <property type="match status" value="1"/>
</dbReference>
<dbReference type="InterPro" id="IPR011006">
    <property type="entry name" value="CheY-like_superfamily"/>
</dbReference>
<dbReference type="PROSITE" id="PS50110">
    <property type="entry name" value="RESPONSE_REGULATORY"/>
    <property type="match status" value="1"/>
</dbReference>
<comment type="caution">
    <text evidence="4">The sequence shown here is derived from an EMBL/GenBank/DDBJ whole genome shotgun (WGS) entry which is preliminary data.</text>
</comment>
<evidence type="ECO:0000256" key="2">
    <source>
        <dbReference type="PROSITE-ProRule" id="PRU00169"/>
    </source>
</evidence>
<dbReference type="Gene3D" id="3.40.50.2300">
    <property type="match status" value="1"/>
</dbReference>
<dbReference type="SUPFAM" id="SSF52172">
    <property type="entry name" value="CheY-like"/>
    <property type="match status" value="1"/>
</dbReference>